<accession>A0A383CAJ5</accession>
<dbReference type="EMBL" id="UINC01207201">
    <property type="protein sequence ID" value="SVE29194.1"/>
    <property type="molecule type" value="Genomic_DNA"/>
</dbReference>
<organism evidence="2">
    <name type="scientific">marine metagenome</name>
    <dbReference type="NCBI Taxonomy" id="408172"/>
    <lineage>
        <taxon>unclassified sequences</taxon>
        <taxon>metagenomes</taxon>
        <taxon>ecological metagenomes</taxon>
    </lineage>
</organism>
<feature type="non-terminal residue" evidence="2">
    <location>
        <position position="1"/>
    </location>
</feature>
<dbReference type="AlphaFoldDB" id="A0A383CAJ5"/>
<sequence>SAMSPGSMTNLIGALETGAPSAILEDPLVALYRRRDLLPSTGDPKMGAPPRMPGMPPQPAPKADINQLWELLQIGNLSSSDGYDRNRMEIEEELWSLASGSIPVEANQREQMARFIQSNPGVFRGFLGMAQQRIQLKVREEESARSKMKEEADRRISRDEIQLWALEIQTKLLLDQINGMADNSPLKSAFGSLLKLMQPLLIAQELKVKRAAVQRRVRRFEEHSHRTRDSHIVYHTYNPFP</sequence>
<gene>
    <name evidence="2" type="ORF">METZ01_LOCUS482048</name>
</gene>
<feature type="non-terminal residue" evidence="2">
    <location>
        <position position="241"/>
    </location>
</feature>
<feature type="region of interest" description="Disordered" evidence="1">
    <location>
        <begin position="40"/>
        <end position="59"/>
    </location>
</feature>
<evidence type="ECO:0000256" key="1">
    <source>
        <dbReference type="SAM" id="MobiDB-lite"/>
    </source>
</evidence>
<reference evidence="2" key="1">
    <citation type="submission" date="2018-05" db="EMBL/GenBank/DDBJ databases">
        <authorList>
            <person name="Lanie J.A."/>
            <person name="Ng W.-L."/>
            <person name="Kazmierczak K.M."/>
            <person name="Andrzejewski T.M."/>
            <person name="Davidsen T.M."/>
            <person name="Wayne K.J."/>
            <person name="Tettelin H."/>
            <person name="Glass J.I."/>
            <person name="Rusch D."/>
            <person name="Podicherti R."/>
            <person name="Tsui H.-C.T."/>
            <person name="Winkler M.E."/>
        </authorList>
    </citation>
    <scope>NUCLEOTIDE SEQUENCE</scope>
</reference>
<proteinExistence type="predicted"/>
<evidence type="ECO:0000313" key="2">
    <source>
        <dbReference type="EMBL" id="SVE29194.1"/>
    </source>
</evidence>
<protein>
    <submittedName>
        <fullName evidence="2">Uncharacterized protein</fullName>
    </submittedName>
</protein>
<feature type="compositionally biased region" description="Pro residues" evidence="1">
    <location>
        <begin position="50"/>
        <end position="59"/>
    </location>
</feature>
<name>A0A383CAJ5_9ZZZZ</name>